<accession>X1FMJ6</accession>
<organism evidence="1">
    <name type="scientific">marine sediment metagenome</name>
    <dbReference type="NCBI Taxonomy" id="412755"/>
    <lineage>
        <taxon>unclassified sequences</taxon>
        <taxon>metagenomes</taxon>
        <taxon>ecological metagenomes</taxon>
    </lineage>
</organism>
<feature type="non-terminal residue" evidence="1">
    <location>
        <position position="123"/>
    </location>
</feature>
<protein>
    <submittedName>
        <fullName evidence="1">Uncharacterized protein</fullName>
    </submittedName>
</protein>
<proteinExistence type="predicted"/>
<gene>
    <name evidence="1" type="ORF">S03H2_17329</name>
</gene>
<reference evidence="1" key="1">
    <citation type="journal article" date="2014" name="Front. Microbiol.">
        <title>High frequency of phylogenetically diverse reductive dehalogenase-homologous genes in deep subseafloor sedimentary metagenomes.</title>
        <authorList>
            <person name="Kawai M."/>
            <person name="Futagami T."/>
            <person name="Toyoda A."/>
            <person name="Takaki Y."/>
            <person name="Nishi S."/>
            <person name="Hori S."/>
            <person name="Arai W."/>
            <person name="Tsubouchi T."/>
            <person name="Morono Y."/>
            <person name="Uchiyama I."/>
            <person name="Ito T."/>
            <person name="Fujiyama A."/>
            <person name="Inagaki F."/>
            <person name="Takami H."/>
        </authorList>
    </citation>
    <scope>NUCLEOTIDE SEQUENCE</scope>
    <source>
        <strain evidence="1">Expedition CK06-06</strain>
    </source>
</reference>
<sequence length="123" mass="14094">MRKSVIIKLLLCLILISFLSVDYATAENKGNAITWDKTFGGSSDDMGFSIIQTENGGYAIAGYAIFPRREKKDDWRSKLGYIILEKSKRQDFWIIKLDKNGNMEWDEIFGEEMTDVARSIIQT</sequence>
<name>X1FMJ6_9ZZZZ</name>
<evidence type="ECO:0000313" key="1">
    <source>
        <dbReference type="EMBL" id="GAH46197.1"/>
    </source>
</evidence>
<comment type="caution">
    <text evidence="1">The sequence shown here is derived from an EMBL/GenBank/DDBJ whole genome shotgun (WGS) entry which is preliminary data.</text>
</comment>
<dbReference type="EMBL" id="BARU01008929">
    <property type="protein sequence ID" value="GAH46197.1"/>
    <property type="molecule type" value="Genomic_DNA"/>
</dbReference>
<dbReference type="PANTHER" id="PTHR42754">
    <property type="entry name" value="ENDOGLUCANASE"/>
    <property type="match status" value="1"/>
</dbReference>
<dbReference type="PANTHER" id="PTHR42754:SF1">
    <property type="entry name" value="LIPOPROTEIN"/>
    <property type="match status" value="1"/>
</dbReference>
<dbReference type="AlphaFoldDB" id="X1FMJ6"/>